<feature type="domain" description="Phytocyanin" evidence="5">
    <location>
        <begin position="31"/>
        <end position="129"/>
    </location>
</feature>
<feature type="domain" description="Phytocyanin" evidence="5">
    <location>
        <begin position="1"/>
        <end position="23"/>
    </location>
</feature>
<dbReference type="Proteomes" id="UP001054252">
    <property type="component" value="Unassembled WGS sequence"/>
</dbReference>
<organism evidence="6 7">
    <name type="scientific">Rubroshorea leprosula</name>
    <dbReference type="NCBI Taxonomy" id="152421"/>
    <lineage>
        <taxon>Eukaryota</taxon>
        <taxon>Viridiplantae</taxon>
        <taxon>Streptophyta</taxon>
        <taxon>Embryophyta</taxon>
        <taxon>Tracheophyta</taxon>
        <taxon>Spermatophyta</taxon>
        <taxon>Magnoliopsida</taxon>
        <taxon>eudicotyledons</taxon>
        <taxon>Gunneridae</taxon>
        <taxon>Pentapetalae</taxon>
        <taxon>rosids</taxon>
        <taxon>malvids</taxon>
        <taxon>Malvales</taxon>
        <taxon>Dipterocarpaceae</taxon>
        <taxon>Rubroshorea</taxon>
    </lineage>
</organism>
<dbReference type="InterPro" id="IPR008972">
    <property type="entry name" value="Cupredoxin"/>
</dbReference>
<proteinExistence type="predicted"/>
<gene>
    <name evidence="6" type="ORF">SLEP1_g23834</name>
</gene>
<evidence type="ECO:0000256" key="3">
    <source>
        <dbReference type="ARBA" id="ARBA00023180"/>
    </source>
</evidence>
<evidence type="ECO:0000256" key="1">
    <source>
        <dbReference type="ARBA" id="ARBA00022723"/>
    </source>
</evidence>
<keyword evidence="3" id="KW-0325">Glycoprotein</keyword>
<keyword evidence="1" id="KW-0479">Metal-binding</keyword>
<accession>A0AAV5JP06</accession>
<dbReference type="AlphaFoldDB" id="A0AAV5JP06"/>
<dbReference type="EMBL" id="BPVZ01000037">
    <property type="protein sequence ID" value="GKV12716.1"/>
    <property type="molecule type" value="Genomic_DNA"/>
</dbReference>
<dbReference type="Pfam" id="PF02298">
    <property type="entry name" value="Cu_bind_like"/>
    <property type="match status" value="1"/>
</dbReference>
<dbReference type="PROSITE" id="PS51485">
    <property type="entry name" value="PHYTOCYANIN"/>
    <property type="match status" value="2"/>
</dbReference>
<evidence type="ECO:0000256" key="4">
    <source>
        <dbReference type="SAM" id="MobiDB-lite"/>
    </source>
</evidence>
<dbReference type="Gene3D" id="2.60.40.420">
    <property type="entry name" value="Cupredoxins - blue copper proteins"/>
    <property type="match status" value="2"/>
</dbReference>
<keyword evidence="7" id="KW-1185">Reference proteome</keyword>
<evidence type="ECO:0000313" key="7">
    <source>
        <dbReference type="Proteomes" id="UP001054252"/>
    </source>
</evidence>
<evidence type="ECO:0000256" key="2">
    <source>
        <dbReference type="ARBA" id="ARBA00023008"/>
    </source>
</evidence>
<dbReference type="InterPro" id="IPR039391">
    <property type="entry name" value="Phytocyanin-like"/>
</dbReference>
<dbReference type="SUPFAM" id="SSF49503">
    <property type="entry name" value="Cupredoxins"/>
    <property type="match status" value="2"/>
</dbReference>
<dbReference type="CDD" id="cd04216">
    <property type="entry name" value="Phytocyanin"/>
    <property type="match status" value="1"/>
</dbReference>
<dbReference type="PANTHER" id="PTHR33021:SF350">
    <property type="entry name" value="UCLACYANIN-2"/>
    <property type="match status" value="1"/>
</dbReference>
<comment type="caution">
    <text evidence="6">The sequence shown here is derived from an EMBL/GenBank/DDBJ whole genome shotgun (WGS) entry which is preliminary data.</text>
</comment>
<feature type="region of interest" description="Disordered" evidence="4">
    <location>
        <begin position="129"/>
        <end position="162"/>
    </location>
</feature>
<dbReference type="GO" id="GO:0009055">
    <property type="term" value="F:electron transfer activity"/>
    <property type="evidence" value="ECO:0007669"/>
    <property type="project" value="InterPro"/>
</dbReference>
<keyword evidence="2" id="KW-0186">Copper</keyword>
<feature type="compositionally biased region" description="Low complexity" evidence="4">
    <location>
        <begin position="149"/>
        <end position="162"/>
    </location>
</feature>
<dbReference type="FunFam" id="2.60.40.420:FF:000003">
    <property type="entry name" value="Blue copper"/>
    <property type="match status" value="1"/>
</dbReference>
<evidence type="ECO:0000259" key="5">
    <source>
        <dbReference type="PROSITE" id="PS51485"/>
    </source>
</evidence>
<reference evidence="6 7" key="1">
    <citation type="journal article" date="2021" name="Commun. Biol.">
        <title>The genome of Shorea leprosula (Dipterocarpaceae) highlights the ecological relevance of drought in aseasonal tropical rainforests.</title>
        <authorList>
            <person name="Ng K.K.S."/>
            <person name="Kobayashi M.J."/>
            <person name="Fawcett J.A."/>
            <person name="Hatakeyama M."/>
            <person name="Paape T."/>
            <person name="Ng C.H."/>
            <person name="Ang C.C."/>
            <person name="Tnah L.H."/>
            <person name="Lee C.T."/>
            <person name="Nishiyama T."/>
            <person name="Sese J."/>
            <person name="O'Brien M.J."/>
            <person name="Copetti D."/>
            <person name="Mohd Noor M.I."/>
            <person name="Ong R.C."/>
            <person name="Putra M."/>
            <person name="Sireger I.Z."/>
            <person name="Indrioko S."/>
            <person name="Kosugi Y."/>
            <person name="Izuno A."/>
            <person name="Isagi Y."/>
            <person name="Lee S.L."/>
            <person name="Shimizu K.K."/>
        </authorList>
    </citation>
    <scope>NUCLEOTIDE SEQUENCE [LARGE SCALE GENOMIC DNA]</scope>
    <source>
        <strain evidence="6">214</strain>
    </source>
</reference>
<protein>
    <recommendedName>
        <fullName evidence="5">Phytocyanin domain-containing protein</fullName>
    </recommendedName>
</protein>
<dbReference type="PANTHER" id="PTHR33021">
    <property type="entry name" value="BLUE COPPER PROTEIN"/>
    <property type="match status" value="1"/>
</dbReference>
<evidence type="ECO:0000313" key="6">
    <source>
        <dbReference type="EMBL" id="GKV12716.1"/>
    </source>
</evidence>
<name>A0AAV5JP06_9ROSI</name>
<sequence>MYFICPTAGHCTSGMKLAVSVVSASGTVYAVNYVVGDSSGWTQGVNYATWAQGKTFNVGDTLLFTYGSTHAVDEVSESDYNNCVVGNALSTHNDGNTTITLSKAGSMYFICPTAGHCTGGMKLAVSVVSASGTPSPSSPTPPPPHRHTPSGSTTPPSTTPSPTKYYYICQLSFLNSD</sequence>
<dbReference type="GO" id="GO:0046872">
    <property type="term" value="F:metal ion binding"/>
    <property type="evidence" value="ECO:0007669"/>
    <property type="project" value="UniProtKB-KW"/>
</dbReference>
<dbReference type="InterPro" id="IPR003245">
    <property type="entry name" value="Phytocyanin_dom"/>
</dbReference>
<dbReference type="GO" id="GO:0005886">
    <property type="term" value="C:plasma membrane"/>
    <property type="evidence" value="ECO:0007669"/>
    <property type="project" value="TreeGrafter"/>
</dbReference>